<dbReference type="AlphaFoldDB" id="A0A2T1NC14"/>
<evidence type="ECO:0000313" key="3">
    <source>
        <dbReference type="Proteomes" id="UP000238426"/>
    </source>
</evidence>
<dbReference type="Pfam" id="PF11251">
    <property type="entry name" value="DUF3050"/>
    <property type="match status" value="1"/>
</dbReference>
<dbReference type="GO" id="GO:0016491">
    <property type="term" value="F:oxidoreductase activity"/>
    <property type="evidence" value="ECO:0007669"/>
    <property type="project" value="UniProtKB-KW"/>
</dbReference>
<accession>A0A2T1NC14</accession>
<dbReference type="Proteomes" id="UP000238426">
    <property type="component" value="Unassembled WGS sequence"/>
</dbReference>
<evidence type="ECO:0000256" key="1">
    <source>
        <dbReference type="ARBA" id="ARBA00023002"/>
    </source>
</evidence>
<dbReference type="Gene3D" id="1.20.910.10">
    <property type="entry name" value="Heme oxygenase-like"/>
    <property type="match status" value="1"/>
</dbReference>
<evidence type="ECO:0000313" key="2">
    <source>
        <dbReference type="EMBL" id="PSG89976.1"/>
    </source>
</evidence>
<organism evidence="2 3">
    <name type="scientific">Aurantibacter aestuarii</name>
    <dbReference type="NCBI Taxonomy" id="1266046"/>
    <lineage>
        <taxon>Bacteria</taxon>
        <taxon>Pseudomonadati</taxon>
        <taxon>Bacteroidota</taxon>
        <taxon>Flavobacteriia</taxon>
        <taxon>Flavobacteriales</taxon>
        <taxon>Flavobacteriaceae</taxon>
        <taxon>Aurantibacter</taxon>
    </lineage>
</organism>
<dbReference type="InterPro" id="IPR039068">
    <property type="entry name" value="PqqC-like"/>
</dbReference>
<reference evidence="2 3" key="1">
    <citation type="submission" date="2018-03" db="EMBL/GenBank/DDBJ databases">
        <title>Mesoflavibacter sp. HG37 and Mesoflavibacter sp. HG96 sp.nov., two marine bacteria isolated from seawater of Western Pacific Ocean.</title>
        <authorList>
            <person name="Cheng H."/>
            <person name="Wu Y.-H."/>
            <person name="Guo L.-L."/>
            <person name="Xu X.-W."/>
        </authorList>
    </citation>
    <scope>NUCLEOTIDE SEQUENCE [LARGE SCALE GENOMIC DNA]</scope>
    <source>
        <strain evidence="2 3">KCTC 32269</strain>
    </source>
</reference>
<dbReference type="InterPro" id="IPR024423">
    <property type="entry name" value="DUF3050"/>
</dbReference>
<dbReference type="RefSeq" id="WP_106462119.1">
    <property type="nucleotide sequence ID" value="NZ_PXOQ01000007.1"/>
</dbReference>
<dbReference type="EMBL" id="PXOQ01000007">
    <property type="protein sequence ID" value="PSG89976.1"/>
    <property type="molecule type" value="Genomic_DNA"/>
</dbReference>
<dbReference type="InterPro" id="IPR016084">
    <property type="entry name" value="Haem_Oase-like_multi-hlx"/>
</dbReference>
<keyword evidence="1" id="KW-0560">Oxidoreductase</keyword>
<dbReference type="SUPFAM" id="SSF48613">
    <property type="entry name" value="Heme oxygenase-like"/>
    <property type="match status" value="1"/>
</dbReference>
<comment type="caution">
    <text evidence="2">The sequence shown here is derived from an EMBL/GenBank/DDBJ whole genome shotgun (WGS) entry which is preliminary data.</text>
</comment>
<keyword evidence="3" id="KW-1185">Reference proteome</keyword>
<name>A0A2T1NC14_9FLAO</name>
<proteinExistence type="predicted"/>
<gene>
    <name evidence="2" type="ORF">C7H52_01520</name>
</gene>
<dbReference type="OrthoDB" id="9791270at2"/>
<protein>
    <submittedName>
        <fullName evidence="2">Heme oxygenase</fullName>
    </submittedName>
</protein>
<dbReference type="PANTHER" id="PTHR40279">
    <property type="entry name" value="PQQC-LIKE PROTEIN"/>
    <property type="match status" value="1"/>
</dbReference>
<dbReference type="PANTHER" id="PTHR40279:SF3">
    <property type="entry name" value="4-AMINOBENZOATE SYNTHASE"/>
    <property type="match status" value="1"/>
</dbReference>
<sequence length="261" mass="30241">MTIKTVKENLAPLRKQLVNHSLYGTIETTYDLSLFLEQHVFAVWDFMSLLKALQQKLTCTTTPWMPVGNPEMRYLINEIVLAEETDINLKGERKSHFEMYLDAMQECETATTKIDTFLQLVKDYKNINVAINNSPLNPALKNFLNFTFKIVEEGEAHEVAAAFTFGREELIPNMFTEILEKLQHNFPDTNLDQLIYYFKRHIELDEDEHGPMAMKMIEDLCGEDQKKWHEVTQVSQDALQVRLGLWNAIEASIIAQRTPVL</sequence>